<accession>S6BKW5</accession>
<name>S6BKW5_BABBO</name>
<reference evidence="4" key="1">
    <citation type="journal article" date="2014" name="BMC Genomics">
        <title>The Babesia bovis gene and promoter model: an update from full-length EST analysis.</title>
        <authorList>
            <person name="Yamagishi J."/>
            <person name="Wakaguri H."/>
            <person name="Yokoyama N."/>
            <person name="Yamashita R."/>
            <person name="Suzuki Y."/>
            <person name="Xuan X."/>
            <person name="Igarashi I."/>
        </authorList>
    </citation>
    <scope>NUCLEOTIDE SEQUENCE</scope>
    <source>
        <strain evidence="4">Texas</strain>
    </source>
</reference>
<evidence type="ECO:0000313" key="4">
    <source>
        <dbReference type="EMBL" id="BAN64627.1"/>
    </source>
</evidence>
<feature type="compositionally biased region" description="Basic and acidic residues" evidence="2">
    <location>
        <begin position="57"/>
        <end position="71"/>
    </location>
</feature>
<organism evidence="4">
    <name type="scientific">Babesia bovis</name>
    <dbReference type="NCBI Taxonomy" id="5865"/>
    <lineage>
        <taxon>Eukaryota</taxon>
        <taxon>Sar</taxon>
        <taxon>Alveolata</taxon>
        <taxon>Apicomplexa</taxon>
        <taxon>Aconoidasida</taxon>
        <taxon>Piroplasmida</taxon>
        <taxon>Babesiidae</taxon>
        <taxon>Babesia</taxon>
    </lineage>
</organism>
<dbReference type="EMBL" id="AK440833">
    <property type="protein sequence ID" value="BAN64627.1"/>
    <property type="molecule type" value="mRNA"/>
</dbReference>
<feature type="region of interest" description="Disordered" evidence="2">
    <location>
        <begin position="27"/>
        <end position="71"/>
    </location>
</feature>
<dbReference type="Pfam" id="PF04696">
    <property type="entry name" value="Pinin_SDK_memA"/>
    <property type="match status" value="1"/>
</dbReference>
<protein>
    <recommendedName>
        <fullName evidence="3">Pinin/SDK/MemA protein domain-containing protein</fullName>
    </recommendedName>
</protein>
<feature type="coiled-coil region" evidence="1">
    <location>
        <begin position="113"/>
        <end position="154"/>
    </location>
</feature>
<evidence type="ECO:0000256" key="2">
    <source>
        <dbReference type="SAM" id="MobiDB-lite"/>
    </source>
</evidence>
<dbReference type="AlphaFoldDB" id="S6BKW5"/>
<dbReference type="VEuPathDB" id="PiroplasmaDB:BBOV_III008080"/>
<gene>
    <name evidence="4" type="primary">BBOV_III008080</name>
</gene>
<keyword evidence="1" id="KW-0175">Coiled coil</keyword>
<proteinExistence type="evidence at transcript level"/>
<evidence type="ECO:0000259" key="3">
    <source>
        <dbReference type="Pfam" id="PF04696"/>
    </source>
</evidence>
<sequence length="215" mass="24522">MLVQNEIHSLRRKRALLQSRCRRLETRLATANSSGAPEEASTAPPSITMHDDVEDQDISKEEPPTNRPRVSTDGRFLRATLLGHLQKAQRDLASERDNPETQRRMAALEHVDAKVANQERQRMEAVIEEMNQKLTDTKNLLSTVEEELSQKQSQLMGSVLTNHYSHMAKFIATKTQPTLWWMPGKESEALEPLRRSTSQFVGHKLEDIKTRLGQC</sequence>
<feature type="domain" description="Pinin/SDK/MemA protein" evidence="3">
    <location>
        <begin position="77"/>
        <end position="193"/>
    </location>
</feature>
<evidence type="ECO:0000256" key="1">
    <source>
        <dbReference type="SAM" id="Coils"/>
    </source>
</evidence>
<dbReference type="InterPro" id="IPR006786">
    <property type="entry name" value="Pinin_SDK_MemA"/>
</dbReference>